<keyword evidence="7" id="KW-1185">Reference proteome</keyword>
<dbReference type="InterPro" id="IPR050407">
    <property type="entry name" value="Geranylgeranyl_reductase"/>
</dbReference>
<dbReference type="EMBL" id="UASS01000011">
    <property type="protein sequence ID" value="SPX60746.1"/>
    <property type="molecule type" value="Genomic_DNA"/>
</dbReference>
<evidence type="ECO:0000313" key="7">
    <source>
        <dbReference type="Proteomes" id="UP000054698"/>
    </source>
</evidence>
<proteinExistence type="inferred from homology"/>
<organism evidence="5 7">
    <name type="scientific">Legionella feeleii</name>
    <dbReference type="NCBI Taxonomy" id="453"/>
    <lineage>
        <taxon>Bacteria</taxon>
        <taxon>Pseudomonadati</taxon>
        <taxon>Pseudomonadota</taxon>
        <taxon>Gammaproteobacteria</taxon>
        <taxon>Legionellales</taxon>
        <taxon>Legionellaceae</taxon>
        <taxon>Legionella</taxon>
    </lineage>
</organism>
<dbReference type="Proteomes" id="UP000251942">
    <property type="component" value="Unassembled WGS sequence"/>
</dbReference>
<dbReference type="Gene3D" id="3.50.50.60">
    <property type="entry name" value="FAD/NAD(P)-binding domain"/>
    <property type="match status" value="1"/>
</dbReference>
<dbReference type="GO" id="GO:0071949">
    <property type="term" value="F:FAD binding"/>
    <property type="evidence" value="ECO:0007669"/>
    <property type="project" value="InterPro"/>
</dbReference>
<dbReference type="AlphaFoldDB" id="A0A0W0U8N8"/>
<reference evidence="5 7" key="1">
    <citation type="submission" date="2015-11" db="EMBL/GenBank/DDBJ databases">
        <title>Genomic analysis of 38 Legionella species identifies large and diverse effector repertoires.</title>
        <authorList>
            <person name="Burstein D."/>
            <person name="Amaro F."/>
            <person name="Zusman T."/>
            <person name="Lifshitz Z."/>
            <person name="Cohen O."/>
            <person name="Gilbert J.A."/>
            <person name="Pupko T."/>
            <person name="Shuman H.A."/>
            <person name="Segal G."/>
        </authorList>
    </citation>
    <scope>NUCLEOTIDE SEQUENCE [LARGE SCALE GENOMIC DNA]</scope>
    <source>
        <strain evidence="5 7">WO-44C</strain>
    </source>
</reference>
<feature type="domain" description="FAD-binding" evidence="4">
    <location>
        <begin position="3"/>
        <end position="163"/>
    </location>
</feature>
<evidence type="ECO:0000313" key="8">
    <source>
        <dbReference type="Proteomes" id="UP000251942"/>
    </source>
</evidence>
<evidence type="ECO:0000256" key="3">
    <source>
        <dbReference type="SAM" id="Phobius"/>
    </source>
</evidence>
<dbReference type="PRINTS" id="PR00420">
    <property type="entry name" value="RNGMNOXGNASE"/>
</dbReference>
<dbReference type="EMBL" id="LNYB01000009">
    <property type="protein sequence ID" value="KTD04143.1"/>
    <property type="molecule type" value="Genomic_DNA"/>
</dbReference>
<evidence type="ECO:0000259" key="4">
    <source>
        <dbReference type="Pfam" id="PF01494"/>
    </source>
</evidence>
<dbReference type="RefSeq" id="WP_058443451.1">
    <property type="nucleotide sequence ID" value="NZ_CAAAHT010000023.1"/>
</dbReference>
<dbReference type="Pfam" id="PF01494">
    <property type="entry name" value="FAD_binding_3"/>
    <property type="match status" value="1"/>
</dbReference>
<dbReference type="SUPFAM" id="SSF51905">
    <property type="entry name" value="FAD/NAD(P)-binding domain"/>
    <property type="match status" value="1"/>
</dbReference>
<dbReference type="OrthoDB" id="5652862at2"/>
<keyword evidence="3" id="KW-0812">Transmembrane</keyword>
<evidence type="ECO:0000313" key="5">
    <source>
        <dbReference type="EMBL" id="KTD04143.1"/>
    </source>
</evidence>
<dbReference type="PATRIC" id="fig|453.4.peg.253"/>
<keyword evidence="3" id="KW-1133">Transmembrane helix</keyword>
<dbReference type="STRING" id="453.Lfee_0231"/>
<sequence length="397" mass="43288">MKLDALIIGGGPAGATTALLLAKAGWAVGLIEKKRFPRRKVCGEFLSATNLPLLQKLGIAEFYLSHSGPEVRRVGLYTADTVVTSAMPLVGSSIARGGRALGREHLDTALLHEAQANGAQIWQPAEAKTLERQANQFTCTFRDGNETKELSAAVIVRASGSWEKQVGRPDIKDHKPSDLLAFKAHFLNANLPSDLMPLLAFPGGYGGLVHSDHQRVTLSCCIRRDTLHNLRLDYPGISAGEAVLQYIMAHCRGVRETLTHAERQGNWLAAGPIHPGIRYCYKDHQFFAGNLAGEAHPVVAEGISMAMQSAWLLSQTLIAHKNEILTGKGLNNAGADYTKQWRKHFVKRIHSAAVFAQLAMMRPWAHSLLLPLVKQFPGILTFGAKLSGKIQQVLPIE</sequence>
<evidence type="ECO:0000256" key="1">
    <source>
        <dbReference type="ARBA" id="ARBA00038079"/>
    </source>
</evidence>
<evidence type="ECO:0000256" key="2">
    <source>
        <dbReference type="ARBA" id="ARBA00040363"/>
    </source>
</evidence>
<dbReference type="InterPro" id="IPR002938">
    <property type="entry name" value="FAD-bd"/>
</dbReference>
<feature type="transmembrane region" description="Helical" evidence="3">
    <location>
        <begin position="6"/>
        <end position="31"/>
    </location>
</feature>
<dbReference type="Proteomes" id="UP000054698">
    <property type="component" value="Unassembled WGS sequence"/>
</dbReference>
<dbReference type="PANTHER" id="PTHR42685:SF22">
    <property type="entry name" value="CONDITIONED MEDIUM FACTOR RECEPTOR 1"/>
    <property type="match status" value="1"/>
</dbReference>
<evidence type="ECO:0000313" key="6">
    <source>
        <dbReference type="EMBL" id="SPX60746.1"/>
    </source>
</evidence>
<comment type="similarity">
    <text evidence="1">Belongs to the CbrA family.</text>
</comment>
<gene>
    <name evidence="5" type="ORF">Lfee_0231</name>
    <name evidence="6" type="ORF">NCTC12022_01479</name>
</gene>
<protein>
    <recommendedName>
        <fullName evidence="2">Protein CbrA</fullName>
    </recommendedName>
</protein>
<reference evidence="6 8" key="2">
    <citation type="submission" date="2018-06" db="EMBL/GenBank/DDBJ databases">
        <authorList>
            <consortium name="Pathogen Informatics"/>
            <person name="Doyle S."/>
        </authorList>
    </citation>
    <scope>NUCLEOTIDE SEQUENCE [LARGE SCALE GENOMIC DNA]</scope>
    <source>
        <strain evidence="6 8">NCTC12022</strain>
    </source>
</reference>
<name>A0A0W0U8N8_9GAMM</name>
<keyword evidence="3" id="KW-0472">Membrane</keyword>
<accession>A0A0W0U8N8</accession>
<dbReference type="PANTHER" id="PTHR42685">
    <property type="entry name" value="GERANYLGERANYL DIPHOSPHATE REDUCTASE"/>
    <property type="match status" value="1"/>
</dbReference>
<dbReference type="InterPro" id="IPR036188">
    <property type="entry name" value="FAD/NAD-bd_sf"/>
</dbReference>